<organism evidence="2 3">
    <name type="scientific">Paraburkholderia metrosideri</name>
    <dbReference type="NCBI Taxonomy" id="580937"/>
    <lineage>
        <taxon>Bacteria</taxon>
        <taxon>Pseudomonadati</taxon>
        <taxon>Pseudomonadota</taxon>
        <taxon>Betaproteobacteria</taxon>
        <taxon>Burkholderiales</taxon>
        <taxon>Burkholderiaceae</taxon>
        <taxon>Paraburkholderia</taxon>
    </lineage>
</organism>
<dbReference type="InterPro" id="IPR013024">
    <property type="entry name" value="GGCT-like"/>
</dbReference>
<comment type="caution">
    <text evidence="2">The sequence shown here is derived from an EMBL/GenBank/DDBJ whole genome shotgun (WGS) entry which is preliminary data.</text>
</comment>
<gene>
    <name evidence="2" type="ORF">LMG28140_01367</name>
</gene>
<protein>
    <recommendedName>
        <fullName evidence="1">Gamma-glutamylcyclotransferase AIG2-like domain-containing protein</fullName>
    </recommendedName>
</protein>
<evidence type="ECO:0000313" key="3">
    <source>
        <dbReference type="Proteomes" id="UP000598032"/>
    </source>
</evidence>
<dbReference type="Pfam" id="PF06094">
    <property type="entry name" value="GGACT"/>
    <property type="match status" value="1"/>
</dbReference>
<keyword evidence="3" id="KW-1185">Reference proteome</keyword>
<dbReference type="Gene3D" id="3.10.490.10">
    <property type="entry name" value="Gamma-glutamyl cyclotransferase-like"/>
    <property type="match status" value="1"/>
</dbReference>
<sequence length="152" mass="16931">MKTQKTQTTQKTQKIPKSFSCLFISSFDMSKTDQVFSEHLFSYGTLQLEQVQLATFGRKLAGRADDMPGYSLTMLKIEDPEVVATSGKTHHPVVAYSGNSDDKVSGTVFVITPEELQHADDYEVDAYRRDRVVLASGVSAWVYVDAASPRQE</sequence>
<dbReference type="EMBL" id="CAJHCP010000003">
    <property type="protein sequence ID" value="CAD6522290.1"/>
    <property type="molecule type" value="Genomic_DNA"/>
</dbReference>
<accession>A0ABN7HKX0</accession>
<evidence type="ECO:0000259" key="1">
    <source>
        <dbReference type="Pfam" id="PF06094"/>
    </source>
</evidence>
<dbReference type="InterPro" id="IPR009288">
    <property type="entry name" value="AIG2-like_dom"/>
</dbReference>
<dbReference type="SUPFAM" id="SSF110857">
    <property type="entry name" value="Gamma-glutamyl cyclotransferase-like"/>
    <property type="match status" value="1"/>
</dbReference>
<dbReference type="InterPro" id="IPR036568">
    <property type="entry name" value="GGCT-like_sf"/>
</dbReference>
<evidence type="ECO:0000313" key="2">
    <source>
        <dbReference type="EMBL" id="CAD6522290.1"/>
    </source>
</evidence>
<reference evidence="2 3" key="1">
    <citation type="submission" date="2020-10" db="EMBL/GenBank/DDBJ databases">
        <authorList>
            <person name="Peeters C."/>
        </authorList>
    </citation>
    <scope>NUCLEOTIDE SEQUENCE [LARGE SCALE GENOMIC DNA]</scope>
    <source>
        <strain evidence="2 3">LMG 28140</strain>
    </source>
</reference>
<dbReference type="Proteomes" id="UP000598032">
    <property type="component" value="Unassembled WGS sequence"/>
</dbReference>
<feature type="domain" description="Gamma-glutamylcyclotransferase AIG2-like" evidence="1">
    <location>
        <begin position="40"/>
        <end position="145"/>
    </location>
</feature>
<proteinExistence type="predicted"/>
<dbReference type="CDD" id="cd06661">
    <property type="entry name" value="GGCT_like"/>
    <property type="match status" value="1"/>
</dbReference>
<name>A0ABN7HKX0_9BURK</name>